<dbReference type="GeneID" id="73381252"/>
<evidence type="ECO:0000256" key="2">
    <source>
        <dbReference type="ARBA" id="ARBA00007294"/>
    </source>
</evidence>
<dbReference type="InterPro" id="IPR007992">
    <property type="entry name" value="CybS"/>
</dbReference>
<keyword evidence="4" id="KW-0812">Transmembrane</keyword>
<dbReference type="CDD" id="cd03496">
    <property type="entry name" value="SQR_TypeC_CybS"/>
    <property type="match status" value="1"/>
</dbReference>
<evidence type="ECO:0000313" key="13">
    <source>
        <dbReference type="EMBL" id="KAI3403592.1"/>
    </source>
</evidence>
<evidence type="ECO:0000256" key="5">
    <source>
        <dbReference type="ARBA" id="ARBA00022792"/>
    </source>
</evidence>
<evidence type="ECO:0000256" key="10">
    <source>
        <dbReference type="PIRSR" id="PIRSR607992-1"/>
    </source>
</evidence>
<dbReference type="GO" id="GO:0098796">
    <property type="term" value="C:membrane protein complex"/>
    <property type="evidence" value="ECO:0007669"/>
    <property type="project" value="UniProtKB-ARBA"/>
</dbReference>
<keyword evidence="11" id="KW-0479">Metal-binding</keyword>
<evidence type="ECO:0000256" key="7">
    <source>
        <dbReference type="ARBA" id="ARBA00022989"/>
    </source>
</evidence>
<evidence type="ECO:0000256" key="8">
    <source>
        <dbReference type="ARBA" id="ARBA00023128"/>
    </source>
</evidence>
<protein>
    <recommendedName>
        <fullName evidence="12">Succinate dehydrogenase [ubiquinone] cytochrome b small subunit</fullName>
    </recommendedName>
</protein>
<evidence type="ECO:0000256" key="12">
    <source>
        <dbReference type="RuleBase" id="RU364031"/>
    </source>
</evidence>
<accession>A0AAI9WWV5</accession>
<evidence type="ECO:0000256" key="4">
    <source>
        <dbReference type="ARBA" id="ARBA00022692"/>
    </source>
</evidence>
<evidence type="ECO:0000256" key="6">
    <source>
        <dbReference type="ARBA" id="ARBA00022946"/>
    </source>
</evidence>
<dbReference type="GO" id="GO:0005743">
    <property type="term" value="C:mitochondrial inner membrane"/>
    <property type="evidence" value="ECO:0007669"/>
    <property type="project" value="UniProtKB-SubCell"/>
</dbReference>
<keyword evidence="7" id="KW-1133">Transmembrane helix</keyword>
<comment type="subcellular location">
    <subcellularLocation>
        <location evidence="1 12">Mitochondrion inner membrane</location>
        <topology evidence="1 12">Multi-pass membrane protein</topology>
    </subcellularLocation>
</comment>
<evidence type="ECO:0000256" key="9">
    <source>
        <dbReference type="ARBA" id="ARBA00023136"/>
    </source>
</evidence>
<reference evidence="13" key="1">
    <citation type="journal article" date="2022" name="DNA Res.">
        <title>Genome analysis of five recently described species of the CUG-Ser clade uncovers Candida theae as a new hybrid lineage with pathogenic potential in the Candida parapsilosis species complex.</title>
        <authorList>
            <person name="Mixao V."/>
            <person name="Del Olmo V."/>
            <person name="Hegedusova E."/>
            <person name="Saus E."/>
            <person name="Pryszcz L."/>
            <person name="Cillingova A."/>
            <person name="Nosek J."/>
            <person name="Gabaldon T."/>
        </authorList>
    </citation>
    <scope>NUCLEOTIDE SEQUENCE</scope>
    <source>
        <strain evidence="13">CBS 10844</strain>
    </source>
</reference>
<gene>
    <name evidence="13" type="ORF">KGF56_003637</name>
</gene>
<dbReference type="FunFam" id="1.20.1300.10:FF:000007">
    <property type="entry name" value="Succinate dehydrogenase [ubiquinone] cytochrome b small subunit"/>
    <property type="match status" value="1"/>
</dbReference>
<dbReference type="GO" id="GO:0046872">
    <property type="term" value="F:metal ion binding"/>
    <property type="evidence" value="ECO:0007669"/>
    <property type="project" value="UniProtKB-KW"/>
</dbReference>
<dbReference type="GO" id="GO:0006121">
    <property type="term" value="P:mitochondrial electron transport, succinate to ubiquinone"/>
    <property type="evidence" value="ECO:0007669"/>
    <property type="project" value="TreeGrafter"/>
</dbReference>
<keyword evidence="11" id="KW-0408">Iron</keyword>
<dbReference type="SUPFAM" id="SSF81343">
    <property type="entry name" value="Fumarate reductase respiratory complex transmembrane subunits"/>
    <property type="match status" value="1"/>
</dbReference>
<dbReference type="GO" id="GO:0048039">
    <property type="term" value="F:ubiquinone binding"/>
    <property type="evidence" value="ECO:0007669"/>
    <property type="project" value="TreeGrafter"/>
</dbReference>
<keyword evidence="14" id="KW-1185">Reference proteome</keyword>
<feature type="binding site" description="axial binding residue" evidence="11">
    <location>
        <position position="161"/>
    </location>
    <ligand>
        <name>heme b</name>
        <dbReference type="ChEBI" id="CHEBI:60344"/>
        <note>ligand shared with SDHC</note>
    </ligand>
    <ligandPart>
        <name>Fe</name>
        <dbReference type="ChEBI" id="CHEBI:18248"/>
    </ligandPart>
</feature>
<feature type="binding site" evidence="10">
    <location>
        <position position="173"/>
    </location>
    <ligand>
        <name>a ubiquinone</name>
        <dbReference type="ChEBI" id="CHEBI:16389"/>
        <note>ligand shared with IP/SDHB</note>
    </ligand>
</feature>
<dbReference type="AlphaFoldDB" id="A0AAI9WWV5"/>
<comment type="caution">
    <text evidence="13">The sequence shown here is derived from an EMBL/GenBank/DDBJ whole genome shotgun (WGS) entry which is preliminary data.</text>
</comment>
<evidence type="ECO:0000256" key="3">
    <source>
        <dbReference type="ARBA" id="ARBA00022448"/>
    </source>
</evidence>
<organism evidence="13 14">
    <name type="scientific">Candida oxycetoniae</name>
    <dbReference type="NCBI Taxonomy" id="497107"/>
    <lineage>
        <taxon>Eukaryota</taxon>
        <taxon>Fungi</taxon>
        <taxon>Dikarya</taxon>
        <taxon>Ascomycota</taxon>
        <taxon>Saccharomycotina</taxon>
        <taxon>Pichiomycetes</taxon>
        <taxon>Debaryomycetaceae</taxon>
        <taxon>Candida/Lodderomyces clade</taxon>
        <taxon>Candida</taxon>
    </lineage>
</organism>
<evidence type="ECO:0000256" key="11">
    <source>
        <dbReference type="PIRSR" id="PIRSR607992-2"/>
    </source>
</evidence>
<comment type="similarity">
    <text evidence="2 12">Belongs to the CybS family.</text>
</comment>
<keyword evidence="8 12" id="KW-0496">Mitochondrion</keyword>
<dbReference type="GO" id="GO:0006099">
    <property type="term" value="P:tricarboxylic acid cycle"/>
    <property type="evidence" value="ECO:0007669"/>
    <property type="project" value="TreeGrafter"/>
</dbReference>
<dbReference type="InterPro" id="IPR034804">
    <property type="entry name" value="SQR/QFR_C/D"/>
</dbReference>
<dbReference type="Gene3D" id="1.20.1300.10">
    <property type="entry name" value="Fumarate reductase/succinate dehydrogenase, transmembrane subunit"/>
    <property type="match status" value="1"/>
</dbReference>
<dbReference type="Proteomes" id="UP001202479">
    <property type="component" value="Unassembled WGS sequence"/>
</dbReference>
<keyword evidence="6 12" id="KW-0809">Transit peptide</keyword>
<name>A0AAI9WWV5_9ASCO</name>
<evidence type="ECO:0000256" key="1">
    <source>
        <dbReference type="ARBA" id="ARBA00004448"/>
    </source>
</evidence>
<proteinExistence type="inferred from homology"/>
<dbReference type="PANTHER" id="PTHR13337:SF2">
    <property type="entry name" value="SUCCINATE DEHYDROGENASE [UBIQUINONE] CYTOCHROME B SMALL SUBUNIT, MITOCHONDRIAL"/>
    <property type="match status" value="1"/>
</dbReference>
<keyword evidence="3" id="KW-0813">Transport</keyword>
<dbReference type="Pfam" id="PF05328">
    <property type="entry name" value="CybS"/>
    <property type="match status" value="1"/>
</dbReference>
<sequence length="221" mass="25206">MPFRFPVKFEIPKHVYVNARVLRDQFKRLQFAEHEVTRNALRYIARNEELPSRVRVEAQLQLTSVGIRGSVSGIGILPSRTLRLIPDWSKFKKIEQPPGYIVDTVNDAYKPPLPNSYEGAYHWTYERIIAITMIPLVMTPFVAGVEFPVIDASLSALLIFHCHSGFKSCIIDYIPKRVYGVWYEIASKALTFGTLVAMYGVYVMETTSNGLFDIVKSIWSA</sequence>
<keyword evidence="5 12" id="KW-0999">Mitochondrion inner membrane</keyword>
<keyword evidence="9 12" id="KW-0472">Membrane</keyword>
<dbReference type="PANTHER" id="PTHR13337">
    <property type="entry name" value="SUCCINATE DEHYDROGENASE"/>
    <property type="match status" value="1"/>
</dbReference>
<dbReference type="RefSeq" id="XP_049179339.1">
    <property type="nucleotide sequence ID" value="XM_049324990.1"/>
</dbReference>
<evidence type="ECO:0000313" key="14">
    <source>
        <dbReference type="Proteomes" id="UP001202479"/>
    </source>
</evidence>
<dbReference type="Gene3D" id="1.10.287.1480">
    <property type="match status" value="1"/>
</dbReference>
<dbReference type="EMBL" id="JAHUZD010000124">
    <property type="protein sequence ID" value="KAI3403592.1"/>
    <property type="molecule type" value="Genomic_DNA"/>
</dbReference>
<dbReference type="GO" id="GO:0020037">
    <property type="term" value="F:heme binding"/>
    <property type="evidence" value="ECO:0007669"/>
    <property type="project" value="TreeGrafter"/>
</dbReference>